<protein>
    <submittedName>
        <fullName evidence="1">Uncharacterized protein</fullName>
    </submittedName>
</protein>
<gene>
    <name evidence="1" type="ORF">DERP_005307</name>
</gene>
<evidence type="ECO:0000313" key="1">
    <source>
        <dbReference type="EMBL" id="KAH9423726.1"/>
    </source>
</evidence>
<organism evidence="1 2">
    <name type="scientific">Dermatophagoides pteronyssinus</name>
    <name type="common">European house dust mite</name>
    <dbReference type="NCBI Taxonomy" id="6956"/>
    <lineage>
        <taxon>Eukaryota</taxon>
        <taxon>Metazoa</taxon>
        <taxon>Ecdysozoa</taxon>
        <taxon>Arthropoda</taxon>
        <taxon>Chelicerata</taxon>
        <taxon>Arachnida</taxon>
        <taxon>Acari</taxon>
        <taxon>Acariformes</taxon>
        <taxon>Sarcoptiformes</taxon>
        <taxon>Astigmata</taxon>
        <taxon>Psoroptidia</taxon>
        <taxon>Analgoidea</taxon>
        <taxon>Pyroglyphidae</taxon>
        <taxon>Dermatophagoidinae</taxon>
        <taxon>Dermatophagoides</taxon>
    </lineage>
</organism>
<dbReference type="Proteomes" id="UP000887458">
    <property type="component" value="Unassembled WGS sequence"/>
</dbReference>
<name>A0ABQ8JM95_DERPT</name>
<reference evidence="1 2" key="2">
    <citation type="journal article" date="2022" name="Mol. Biol. Evol.">
        <title>Comparative Genomics Reveals Insights into the Divergent Evolution of Astigmatic Mites and Household Pest Adaptations.</title>
        <authorList>
            <person name="Xiong Q."/>
            <person name="Wan A.T."/>
            <person name="Liu X."/>
            <person name="Fung C.S."/>
            <person name="Xiao X."/>
            <person name="Malainual N."/>
            <person name="Hou J."/>
            <person name="Wang L."/>
            <person name="Wang M."/>
            <person name="Yang K.Y."/>
            <person name="Cui Y."/>
            <person name="Leung E.L."/>
            <person name="Nong W."/>
            <person name="Shin S.K."/>
            <person name="Au S.W."/>
            <person name="Jeong K.Y."/>
            <person name="Chew F.T."/>
            <person name="Hui J.H."/>
            <person name="Leung T.F."/>
            <person name="Tungtrongchitr A."/>
            <person name="Zhong N."/>
            <person name="Liu Z."/>
            <person name="Tsui S.K."/>
        </authorList>
    </citation>
    <scope>NUCLEOTIDE SEQUENCE [LARGE SCALE GENOMIC DNA]</scope>
    <source>
        <strain evidence="1">Derp</strain>
    </source>
</reference>
<sequence>MHTCNEKLPNTEEIKMIINMEKRTEMKCNEKRMNKSNINVDYKLLLIINLNIYIQKKNDNGWIERKKNHNEN</sequence>
<evidence type="ECO:0000313" key="2">
    <source>
        <dbReference type="Proteomes" id="UP000887458"/>
    </source>
</evidence>
<reference evidence="1 2" key="1">
    <citation type="journal article" date="2018" name="J. Allergy Clin. Immunol.">
        <title>High-quality assembly of Dermatophagoides pteronyssinus genome and transcriptome reveals a wide range of novel allergens.</title>
        <authorList>
            <person name="Liu X.Y."/>
            <person name="Yang K.Y."/>
            <person name="Wang M.Q."/>
            <person name="Kwok J.S."/>
            <person name="Zeng X."/>
            <person name="Yang Z."/>
            <person name="Xiao X.J."/>
            <person name="Lau C.P."/>
            <person name="Li Y."/>
            <person name="Huang Z.M."/>
            <person name="Ba J.G."/>
            <person name="Yim A.K."/>
            <person name="Ouyang C.Y."/>
            <person name="Ngai S.M."/>
            <person name="Chan T.F."/>
            <person name="Leung E.L."/>
            <person name="Liu L."/>
            <person name="Liu Z.G."/>
            <person name="Tsui S.K."/>
        </authorList>
    </citation>
    <scope>NUCLEOTIDE SEQUENCE [LARGE SCALE GENOMIC DNA]</scope>
    <source>
        <strain evidence="1">Derp</strain>
    </source>
</reference>
<proteinExistence type="predicted"/>
<keyword evidence="2" id="KW-1185">Reference proteome</keyword>
<accession>A0ABQ8JM95</accession>
<comment type="caution">
    <text evidence="1">The sequence shown here is derived from an EMBL/GenBank/DDBJ whole genome shotgun (WGS) entry which is preliminary data.</text>
</comment>
<dbReference type="EMBL" id="NJHN03000031">
    <property type="protein sequence ID" value="KAH9423726.1"/>
    <property type="molecule type" value="Genomic_DNA"/>
</dbReference>